<comment type="caution">
    <text evidence="1">The sequence shown here is derived from an EMBL/GenBank/DDBJ whole genome shotgun (WGS) entry which is preliminary data.</text>
</comment>
<dbReference type="Proteomes" id="UP000295030">
    <property type="component" value="Unassembled WGS sequence"/>
</dbReference>
<reference evidence="1 2" key="1">
    <citation type="submission" date="2019-03" db="EMBL/GenBank/DDBJ databases">
        <title>Genomic Encyclopedia of Type Strains, Phase IV (KMG-IV): sequencing the most valuable type-strain genomes for metagenomic binning, comparative biology and taxonomic classification.</title>
        <authorList>
            <person name="Goeker M."/>
        </authorList>
    </citation>
    <scope>NUCLEOTIDE SEQUENCE [LARGE SCALE GENOMIC DNA]</scope>
    <source>
        <strain evidence="1 2">DSM 101</strain>
    </source>
</reference>
<evidence type="ECO:0000313" key="2">
    <source>
        <dbReference type="Proteomes" id="UP000295030"/>
    </source>
</evidence>
<dbReference type="OrthoDB" id="8452683at2"/>
<evidence type="ECO:0000313" key="1">
    <source>
        <dbReference type="EMBL" id="TCK28995.1"/>
    </source>
</evidence>
<organism evidence="1 2">
    <name type="scientific">Ancylobacter aquaticus</name>
    <dbReference type="NCBI Taxonomy" id="100"/>
    <lineage>
        <taxon>Bacteria</taxon>
        <taxon>Pseudomonadati</taxon>
        <taxon>Pseudomonadota</taxon>
        <taxon>Alphaproteobacteria</taxon>
        <taxon>Hyphomicrobiales</taxon>
        <taxon>Xanthobacteraceae</taxon>
        <taxon>Ancylobacter</taxon>
    </lineage>
</organism>
<sequence>MKKTEDTARELCAIDLRNRNVNEADIPALVDRYWPVLANEIRQGIVDGVWPFSAEEIETMTAEYLELIKEP</sequence>
<name>A0A4R1I5I0_ANCAQ</name>
<keyword evidence="2" id="KW-1185">Reference proteome</keyword>
<proteinExistence type="predicted"/>
<protein>
    <submittedName>
        <fullName evidence="1">Uncharacterized protein</fullName>
    </submittedName>
</protein>
<accession>A0A4R1I5I0</accession>
<dbReference type="RefSeq" id="WP_131836087.1">
    <property type="nucleotide sequence ID" value="NZ_SMFY01000002.1"/>
</dbReference>
<dbReference type="EMBL" id="SMFY01000002">
    <property type="protein sequence ID" value="TCK28995.1"/>
    <property type="molecule type" value="Genomic_DNA"/>
</dbReference>
<dbReference type="AlphaFoldDB" id="A0A4R1I5I0"/>
<gene>
    <name evidence="1" type="ORF">EV667_3013</name>
</gene>